<dbReference type="InParanoid" id="A0A672F591"/>
<reference evidence="3" key="2">
    <citation type="submission" date="2025-08" db="UniProtKB">
        <authorList>
            <consortium name="Ensembl"/>
        </authorList>
    </citation>
    <scope>IDENTIFICATION</scope>
</reference>
<protein>
    <recommendedName>
        <fullName evidence="2">C2 domain-containing protein</fullName>
    </recommendedName>
</protein>
<dbReference type="PANTHER" id="PTHR46096:SF1">
    <property type="entry name" value="PERFORIN 1.5"/>
    <property type="match status" value="1"/>
</dbReference>
<keyword evidence="4" id="KW-1185">Reference proteome</keyword>
<feature type="domain" description="C2" evidence="2">
    <location>
        <begin position="2"/>
        <end position="117"/>
    </location>
</feature>
<feature type="signal peptide" evidence="1">
    <location>
        <begin position="1"/>
        <end position="18"/>
    </location>
</feature>
<dbReference type="SMART" id="SM00239">
    <property type="entry name" value="C2"/>
    <property type="match status" value="1"/>
</dbReference>
<dbReference type="InterPro" id="IPR052784">
    <property type="entry name" value="Perforin-1_pore-forming"/>
</dbReference>
<reference evidence="3" key="3">
    <citation type="submission" date="2025-09" db="UniProtKB">
        <authorList>
            <consortium name="Ensembl"/>
        </authorList>
    </citation>
    <scope>IDENTIFICATION</scope>
</reference>
<dbReference type="Proteomes" id="UP000472267">
    <property type="component" value="Chromosome 12"/>
</dbReference>
<dbReference type="Ensembl" id="ENSSFAT00005001134.1">
    <property type="protein sequence ID" value="ENSSFAP00005001078.1"/>
    <property type="gene ID" value="ENSSFAG00005000781.1"/>
</dbReference>
<organism evidence="3 4">
    <name type="scientific">Salarias fasciatus</name>
    <name type="common">Jewelled blenny</name>
    <name type="synonym">Blennius fasciatus</name>
    <dbReference type="NCBI Taxonomy" id="181472"/>
    <lineage>
        <taxon>Eukaryota</taxon>
        <taxon>Metazoa</taxon>
        <taxon>Chordata</taxon>
        <taxon>Craniata</taxon>
        <taxon>Vertebrata</taxon>
        <taxon>Euteleostomi</taxon>
        <taxon>Actinopterygii</taxon>
        <taxon>Neopterygii</taxon>
        <taxon>Teleostei</taxon>
        <taxon>Neoteleostei</taxon>
        <taxon>Acanthomorphata</taxon>
        <taxon>Ovalentaria</taxon>
        <taxon>Blenniimorphae</taxon>
        <taxon>Blenniiformes</taxon>
        <taxon>Blennioidei</taxon>
        <taxon>Blenniidae</taxon>
        <taxon>Salariinae</taxon>
        <taxon>Salarias</taxon>
    </lineage>
</organism>
<proteinExistence type="predicted"/>
<dbReference type="GO" id="GO:0051607">
    <property type="term" value="P:defense response to virus"/>
    <property type="evidence" value="ECO:0007669"/>
    <property type="project" value="TreeGrafter"/>
</dbReference>
<dbReference type="InterPro" id="IPR035892">
    <property type="entry name" value="C2_domain_sf"/>
</dbReference>
<dbReference type="GO" id="GO:0022829">
    <property type="term" value="F:wide pore channel activity"/>
    <property type="evidence" value="ECO:0007669"/>
    <property type="project" value="TreeGrafter"/>
</dbReference>
<evidence type="ECO:0000259" key="2">
    <source>
        <dbReference type="PROSITE" id="PS50004"/>
    </source>
</evidence>
<dbReference type="Gene3D" id="2.60.40.150">
    <property type="entry name" value="C2 domain"/>
    <property type="match status" value="1"/>
</dbReference>
<dbReference type="SUPFAM" id="SSF49562">
    <property type="entry name" value="C2 domain (Calcium/lipid-binding domain, CaLB)"/>
    <property type="match status" value="1"/>
</dbReference>
<evidence type="ECO:0000256" key="1">
    <source>
        <dbReference type="SAM" id="SignalP"/>
    </source>
</evidence>
<sequence length="128" mass="14227">MISRSIFLLLLLCSSSLASLTLKVFNFRGYGLRDDPVGPADAYIRLRFSTIHTGLTRVQPNTANPVWKDRFEYGSAKLGQQVILQVFDQASGYDPQLGYCSVYVKSGSHSVSCKLSTGGRLDYMYSLM</sequence>
<name>A0A672F591_SALFA</name>
<dbReference type="Pfam" id="PF00168">
    <property type="entry name" value="C2"/>
    <property type="match status" value="1"/>
</dbReference>
<dbReference type="InterPro" id="IPR000008">
    <property type="entry name" value="C2_dom"/>
</dbReference>
<dbReference type="GO" id="GO:0001913">
    <property type="term" value="P:T cell mediated cytotoxicity"/>
    <property type="evidence" value="ECO:0007669"/>
    <property type="project" value="TreeGrafter"/>
</dbReference>
<dbReference type="PANTHER" id="PTHR46096">
    <property type="entry name" value="PERFORIN-1"/>
    <property type="match status" value="1"/>
</dbReference>
<accession>A0A672F591</accession>
<dbReference type="PROSITE" id="PS50004">
    <property type="entry name" value="C2"/>
    <property type="match status" value="1"/>
</dbReference>
<dbReference type="GO" id="GO:0016020">
    <property type="term" value="C:membrane"/>
    <property type="evidence" value="ECO:0007669"/>
    <property type="project" value="TreeGrafter"/>
</dbReference>
<feature type="chain" id="PRO_5025578764" description="C2 domain-containing protein" evidence="1">
    <location>
        <begin position="19"/>
        <end position="128"/>
    </location>
</feature>
<dbReference type="GO" id="GO:0001771">
    <property type="term" value="P:immunological synapse formation"/>
    <property type="evidence" value="ECO:0007669"/>
    <property type="project" value="TreeGrafter"/>
</dbReference>
<keyword evidence="1" id="KW-0732">Signal</keyword>
<reference evidence="3" key="1">
    <citation type="submission" date="2019-06" db="EMBL/GenBank/DDBJ databases">
        <authorList>
            <consortium name="Wellcome Sanger Institute Data Sharing"/>
        </authorList>
    </citation>
    <scope>NUCLEOTIDE SEQUENCE [LARGE SCALE GENOMIC DNA]</scope>
</reference>
<evidence type="ECO:0000313" key="4">
    <source>
        <dbReference type="Proteomes" id="UP000472267"/>
    </source>
</evidence>
<evidence type="ECO:0000313" key="3">
    <source>
        <dbReference type="Ensembl" id="ENSSFAP00005001078.1"/>
    </source>
</evidence>
<dbReference type="AlphaFoldDB" id="A0A672F591"/>